<gene>
    <name evidence="7" type="ORF">PHATRDRAFT_20124</name>
</gene>
<dbReference type="CDD" id="cd01898">
    <property type="entry name" value="Obg"/>
    <property type="match status" value="1"/>
</dbReference>
<dbReference type="InterPro" id="IPR006073">
    <property type="entry name" value="GTP-bd"/>
</dbReference>
<feature type="domain" description="OBG-type G" evidence="5">
    <location>
        <begin position="256"/>
        <end position="400"/>
    </location>
</feature>
<dbReference type="GeneID" id="7200456"/>
<keyword evidence="3" id="KW-0342">GTP-binding</keyword>
<dbReference type="GO" id="GO:0003924">
    <property type="term" value="F:GTPase activity"/>
    <property type="evidence" value="ECO:0007669"/>
    <property type="project" value="InterPro"/>
</dbReference>
<evidence type="ECO:0000313" key="8">
    <source>
        <dbReference type="Proteomes" id="UP000000759"/>
    </source>
</evidence>
<dbReference type="SUPFAM" id="SSF82051">
    <property type="entry name" value="Obg GTP-binding protein N-terminal domain"/>
    <property type="match status" value="1"/>
</dbReference>
<protein>
    <submittedName>
        <fullName evidence="7">Uncharacterized protein</fullName>
    </submittedName>
</protein>
<evidence type="ECO:0000259" key="6">
    <source>
        <dbReference type="PROSITE" id="PS51883"/>
    </source>
</evidence>
<dbReference type="InterPro" id="IPR045086">
    <property type="entry name" value="OBG_GTPase"/>
</dbReference>
<dbReference type="FunCoup" id="B7FYH3">
    <property type="interactions" value="65"/>
</dbReference>
<dbReference type="Pfam" id="PF01018">
    <property type="entry name" value="GTP1_OBG"/>
    <property type="match status" value="1"/>
</dbReference>
<proteinExistence type="inferred from homology"/>
<dbReference type="eggNOG" id="KOG1489">
    <property type="taxonomic scope" value="Eukaryota"/>
</dbReference>
<dbReference type="KEGG" id="pti:PHATRDRAFT_20124"/>
<dbReference type="InterPro" id="IPR027417">
    <property type="entry name" value="P-loop_NTPase"/>
</dbReference>
<dbReference type="SUPFAM" id="SSF52540">
    <property type="entry name" value="P-loop containing nucleoside triphosphate hydrolases"/>
    <property type="match status" value="1"/>
</dbReference>
<accession>B7FYH3</accession>
<dbReference type="InterPro" id="IPR006169">
    <property type="entry name" value="GTP1_OBG_dom"/>
</dbReference>
<dbReference type="InterPro" id="IPR014100">
    <property type="entry name" value="GTP-bd_Obg/CgtA"/>
</dbReference>
<evidence type="ECO:0000313" key="7">
    <source>
        <dbReference type="EMBL" id="EEC48920.1"/>
    </source>
</evidence>
<feature type="region of interest" description="Disordered" evidence="4">
    <location>
        <begin position="102"/>
        <end position="135"/>
    </location>
</feature>
<dbReference type="OrthoDB" id="347018at2759"/>
<evidence type="ECO:0000256" key="4">
    <source>
        <dbReference type="SAM" id="MobiDB-lite"/>
    </source>
</evidence>
<dbReference type="InterPro" id="IPR031167">
    <property type="entry name" value="G_OBG"/>
</dbReference>
<dbReference type="InterPro" id="IPR006074">
    <property type="entry name" value="GTP1-OBG_CS"/>
</dbReference>
<dbReference type="PaxDb" id="2850-Phatr20124"/>
<dbReference type="GO" id="GO:0005739">
    <property type="term" value="C:mitochondrion"/>
    <property type="evidence" value="ECO:0007669"/>
    <property type="project" value="TreeGrafter"/>
</dbReference>
<dbReference type="InterPro" id="IPR036726">
    <property type="entry name" value="GTP1_OBG_dom_sf"/>
</dbReference>
<dbReference type="STRING" id="556484.B7FYH3"/>
<evidence type="ECO:0000259" key="5">
    <source>
        <dbReference type="PROSITE" id="PS51710"/>
    </source>
</evidence>
<dbReference type="InParanoid" id="B7FYH3"/>
<dbReference type="RefSeq" id="XP_002179934.1">
    <property type="nucleotide sequence ID" value="XM_002179898.1"/>
</dbReference>
<organism evidence="7 8">
    <name type="scientific">Phaeodactylum tricornutum (strain CCAP 1055/1)</name>
    <dbReference type="NCBI Taxonomy" id="556484"/>
    <lineage>
        <taxon>Eukaryota</taxon>
        <taxon>Sar</taxon>
        <taxon>Stramenopiles</taxon>
        <taxon>Ochrophyta</taxon>
        <taxon>Bacillariophyta</taxon>
        <taxon>Bacillariophyceae</taxon>
        <taxon>Bacillariophycidae</taxon>
        <taxon>Naviculales</taxon>
        <taxon>Phaeodactylaceae</taxon>
        <taxon>Phaeodactylum</taxon>
    </lineage>
</organism>
<name>B7FYH3_PHATC</name>
<feature type="domain" description="Obg" evidence="6">
    <location>
        <begin position="91"/>
        <end position="255"/>
    </location>
</feature>
<reference evidence="8" key="2">
    <citation type="submission" date="2008-08" db="EMBL/GenBank/DDBJ databases">
        <authorList>
            <consortium name="Diatom Consortium"/>
            <person name="Grigoriev I."/>
            <person name="Grimwood J."/>
            <person name="Kuo A."/>
            <person name="Otillar R.P."/>
            <person name="Salamov A."/>
            <person name="Detter J.C."/>
            <person name="Lindquist E."/>
            <person name="Shapiro H."/>
            <person name="Lucas S."/>
            <person name="Glavina del Rio T."/>
            <person name="Pitluck S."/>
            <person name="Rokhsar D."/>
            <person name="Bowler C."/>
        </authorList>
    </citation>
    <scope>GENOME REANNOTATION</scope>
    <source>
        <strain evidence="8">CCAP 1055/1</strain>
    </source>
</reference>
<feature type="non-terminal residue" evidence="7">
    <location>
        <position position="400"/>
    </location>
</feature>
<dbReference type="GO" id="GO:0005525">
    <property type="term" value="F:GTP binding"/>
    <property type="evidence" value="ECO:0007669"/>
    <property type="project" value="UniProtKB-KW"/>
</dbReference>
<comment type="similarity">
    <text evidence="1">Belongs to the TRAFAC class OBG-HflX-like GTPase superfamily. OBG GTPase family.</text>
</comment>
<dbReference type="Pfam" id="PF01926">
    <property type="entry name" value="MMR_HSR1"/>
    <property type="match status" value="1"/>
</dbReference>
<dbReference type="Gene3D" id="2.70.210.12">
    <property type="entry name" value="GTP1/OBG domain"/>
    <property type="match status" value="1"/>
</dbReference>
<reference evidence="7 8" key="1">
    <citation type="journal article" date="2008" name="Nature">
        <title>The Phaeodactylum genome reveals the evolutionary history of diatom genomes.</title>
        <authorList>
            <person name="Bowler C."/>
            <person name="Allen A.E."/>
            <person name="Badger J.H."/>
            <person name="Grimwood J."/>
            <person name="Jabbari K."/>
            <person name="Kuo A."/>
            <person name="Maheswari U."/>
            <person name="Martens C."/>
            <person name="Maumus F."/>
            <person name="Otillar R.P."/>
            <person name="Rayko E."/>
            <person name="Salamov A."/>
            <person name="Vandepoele K."/>
            <person name="Beszteri B."/>
            <person name="Gruber A."/>
            <person name="Heijde M."/>
            <person name="Katinka M."/>
            <person name="Mock T."/>
            <person name="Valentin K."/>
            <person name="Verret F."/>
            <person name="Berges J.A."/>
            <person name="Brownlee C."/>
            <person name="Cadoret J.P."/>
            <person name="Chiovitti A."/>
            <person name="Choi C.J."/>
            <person name="Coesel S."/>
            <person name="De Martino A."/>
            <person name="Detter J.C."/>
            <person name="Durkin C."/>
            <person name="Falciatore A."/>
            <person name="Fournet J."/>
            <person name="Haruta M."/>
            <person name="Huysman M.J."/>
            <person name="Jenkins B.D."/>
            <person name="Jiroutova K."/>
            <person name="Jorgensen R.E."/>
            <person name="Joubert Y."/>
            <person name="Kaplan A."/>
            <person name="Kroger N."/>
            <person name="Kroth P.G."/>
            <person name="La Roche J."/>
            <person name="Lindquist E."/>
            <person name="Lommer M."/>
            <person name="Martin-Jezequel V."/>
            <person name="Lopez P.J."/>
            <person name="Lucas S."/>
            <person name="Mangogna M."/>
            <person name="McGinnis K."/>
            <person name="Medlin L.K."/>
            <person name="Montsant A."/>
            <person name="Oudot-Le Secq M.P."/>
            <person name="Napoli C."/>
            <person name="Obornik M."/>
            <person name="Parker M.S."/>
            <person name="Petit J.L."/>
            <person name="Porcel B.M."/>
            <person name="Poulsen N."/>
            <person name="Robison M."/>
            <person name="Rychlewski L."/>
            <person name="Rynearson T.A."/>
            <person name="Schmutz J."/>
            <person name="Shapiro H."/>
            <person name="Siaut M."/>
            <person name="Stanley M."/>
            <person name="Sussman M.R."/>
            <person name="Taylor A.R."/>
            <person name="Vardi A."/>
            <person name="von Dassow P."/>
            <person name="Vyverman W."/>
            <person name="Willis A."/>
            <person name="Wyrwicz L.S."/>
            <person name="Rokhsar D.S."/>
            <person name="Weissenbach J."/>
            <person name="Armbrust E.V."/>
            <person name="Green B.R."/>
            <person name="Van de Peer Y."/>
            <person name="Grigoriev I.V."/>
        </authorList>
    </citation>
    <scope>NUCLEOTIDE SEQUENCE [LARGE SCALE GENOMIC DNA]</scope>
    <source>
        <strain evidence="7 8">CCAP 1055/1</strain>
    </source>
</reference>
<dbReference type="PANTHER" id="PTHR11702:SF31">
    <property type="entry name" value="MITOCHONDRIAL RIBOSOME-ASSOCIATED GTPASE 2"/>
    <property type="match status" value="1"/>
</dbReference>
<evidence type="ECO:0000256" key="3">
    <source>
        <dbReference type="ARBA" id="ARBA00023134"/>
    </source>
</evidence>
<sequence>MHLLRPSRHPLKLGPVLRQQYLTTRTAPRRLQPNMHLVANLRSATLTGASLHRIRLYSTTTVHSLDILVDPRVISQPKRNEKSKKSNKPSYRFVDRVRVQVSGGAGGKGSLSSEQMRRRHHLRPDGGHGGHGGQVFLVADPREQTLSWTHPHAQAEKGTNGSSKECSGRKGENLIIRVPSGNEESLTDSVRRTVVIADLDEPGSYALVARGGQGGIGSSYYASAQGPTPDAKILIRKAKPEPGEIAFLELELKLIADIGLVGFPNAGKSSLLHAMSRASPEIAPYPFTTLHPLIGCIEYQDGYRIRAADIPGLIEGASEGRGCGHAFLRHIERTKALLYIVDAAGTDFRDPAEDLKILAKELESYGDGSLLERRALVVANKLDLLTEEQAFEILEAVGQA</sequence>
<dbReference type="PANTHER" id="PTHR11702">
    <property type="entry name" value="DEVELOPMENTALLY REGULATED GTP-BINDING PROTEIN-RELATED"/>
    <property type="match status" value="1"/>
</dbReference>
<dbReference type="GO" id="GO:0000287">
    <property type="term" value="F:magnesium ion binding"/>
    <property type="evidence" value="ECO:0007669"/>
    <property type="project" value="InterPro"/>
</dbReference>
<dbReference type="Proteomes" id="UP000000759">
    <property type="component" value="Chromosome 7"/>
</dbReference>
<feature type="region of interest" description="Disordered" evidence="4">
    <location>
        <begin position="149"/>
        <end position="171"/>
    </location>
</feature>
<dbReference type="Gene3D" id="3.40.50.300">
    <property type="entry name" value="P-loop containing nucleotide triphosphate hydrolases"/>
    <property type="match status" value="1"/>
</dbReference>
<evidence type="ECO:0000256" key="1">
    <source>
        <dbReference type="ARBA" id="ARBA00007699"/>
    </source>
</evidence>
<dbReference type="EMBL" id="CM000610">
    <property type="protein sequence ID" value="EEC48920.1"/>
    <property type="molecule type" value="Genomic_DNA"/>
</dbReference>
<dbReference type="NCBIfam" id="TIGR02729">
    <property type="entry name" value="Obg_CgtA"/>
    <property type="match status" value="1"/>
</dbReference>
<dbReference type="GO" id="GO:0042254">
    <property type="term" value="P:ribosome biogenesis"/>
    <property type="evidence" value="ECO:0007669"/>
    <property type="project" value="UniProtKB-UniRule"/>
</dbReference>
<dbReference type="PROSITE" id="PS00905">
    <property type="entry name" value="GTP1_OBG"/>
    <property type="match status" value="1"/>
</dbReference>
<keyword evidence="8" id="KW-1185">Reference proteome</keyword>
<evidence type="ECO:0000256" key="2">
    <source>
        <dbReference type="ARBA" id="ARBA00022741"/>
    </source>
</evidence>
<keyword evidence="2" id="KW-0547">Nucleotide-binding</keyword>
<dbReference type="FunFam" id="2.70.210.12:FF:000001">
    <property type="entry name" value="GTPase Obg"/>
    <property type="match status" value="1"/>
</dbReference>
<dbReference type="PRINTS" id="PR00326">
    <property type="entry name" value="GTP1OBG"/>
</dbReference>
<dbReference type="PROSITE" id="PS51883">
    <property type="entry name" value="OBG"/>
    <property type="match status" value="1"/>
</dbReference>
<dbReference type="PROSITE" id="PS51710">
    <property type="entry name" value="G_OBG"/>
    <property type="match status" value="1"/>
</dbReference>
<dbReference type="AlphaFoldDB" id="B7FYH3"/>